<proteinExistence type="inferred from homology"/>
<dbReference type="EMBL" id="PKUN01000010">
    <property type="protein sequence ID" value="PLX61816.1"/>
    <property type="molecule type" value="Genomic_DNA"/>
</dbReference>
<evidence type="ECO:0000313" key="9">
    <source>
        <dbReference type="EMBL" id="PLX61816.1"/>
    </source>
</evidence>
<evidence type="ECO:0000259" key="8">
    <source>
        <dbReference type="Pfam" id="PF03458"/>
    </source>
</evidence>
<accession>A0A2N6CX13</accession>
<dbReference type="InterPro" id="IPR005115">
    <property type="entry name" value="Gly_transporter"/>
</dbReference>
<feature type="domain" description="Glycine transporter" evidence="8">
    <location>
        <begin position="12"/>
        <end position="86"/>
    </location>
</feature>
<keyword evidence="4 7" id="KW-0812">Transmembrane</keyword>
<keyword evidence="6 7" id="KW-0472">Membrane</keyword>
<dbReference type="GO" id="GO:0005886">
    <property type="term" value="C:plasma membrane"/>
    <property type="evidence" value="ECO:0007669"/>
    <property type="project" value="UniProtKB-SubCell"/>
</dbReference>
<feature type="transmembrane region" description="Helical" evidence="7">
    <location>
        <begin position="39"/>
        <end position="65"/>
    </location>
</feature>
<evidence type="ECO:0000256" key="5">
    <source>
        <dbReference type="ARBA" id="ARBA00022989"/>
    </source>
</evidence>
<name>A0A2N6CX13_9GAMM</name>
<dbReference type="Proteomes" id="UP000235015">
    <property type="component" value="Unassembled WGS sequence"/>
</dbReference>
<feature type="transmembrane region" description="Helical" evidence="7">
    <location>
        <begin position="96"/>
        <end position="117"/>
    </location>
</feature>
<evidence type="ECO:0000256" key="1">
    <source>
        <dbReference type="ARBA" id="ARBA00004651"/>
    </source>
</evidence>
<comment type="caution">
    <text evidence="9">The sequence shown here is derived from an EMBL/GenBank/DDBJ whole genome shotgun (WGS) entry which is preliminary data.</text>
</comment>
<feature type="transmembrane region" description="Helical" evidence="7">
    <location>
        <begin position="6"/>
        <end position="27"/>
    </location>
</feature>
<evidence type="ECO:0000256" key="6">
    <source>
        <dbReference type="ARBA" id="ARBA00023136"/>
    </source>
</evidence>
<keyword evidence="5 7" id="KW-1133">Transmembrane helix</keyword>
<dbReference type="AlphaFoldDB" id="A0A2N6CX13"/>
<feature type="transmembrane region" description="Helical" evidence="7">
    <location>
        <begin position="179"/>
        <end position="200"/>
    </location>
</feature>
<comment type="subcellular location">
    <subcellularLocation>
        <location evidence="1">Cell membrane</location>
        <topology evidence="1">Multi-pass membrane protein</topology>
    </subcellularLocation>
</comment>
<keyword evidence="3" id="KW-1003">Cell membrane</keyword>
<feature type="transmembrane region" description="Helical" evidence="7">
    <location>
        <begin position="123"/>
        <end position="143"/>
    </location>
</feature>
<evidence type="ECO:0000256" key="4">
    <source>
        <dbReference type="ARBA" id="ARBA00022692"/>
    </source>
</evidence>
<protein>
    <recommendedName>
        <fullName evidence="8">Glycine transporter domain-containing protein</fullName>
    </recommendedName>
</protein>
<evidence type="ECO:0000256" key="2">
    <source>
        <dbReference type="ARBA" id="ARBA00008193"/>
    </source>
</evidence>
<reference evidence="9 10" key="1">
    <citation type="submission" date="2017-11" db="EMBL/GenBank/DDBJ databases">
        <title>Genome-resolved metagenomics identifies genetic mobility, metabolic interactions, and unexpected diversity in perchlorate-reducing communities.</title>
        <authorList>
            <person name="Barnum T.P."/>
            <person name="Figueroa I.A."/>
            <person name="Carlstrom C.I."/>
            <person name="Lucas L.N."/>
            <person name="Engelbrektson A.L."/>
            <person name="Coates J.D."/>
        </authorList>
    </citation>
    <scope>NUCLEOTIDE SEQUENCE [LARGE SCALE GENOMIC DNA]</scope>
    <source>
        <strain evidence="9">BM301</strain>
    </source>
</reference>
<dbReference type="PANTHER" id="PTHR30506:SF3">
    <property type="entry name" value="UPF0126 INNER MEMBRANE PROTEIN YADS-RELATED"/>
    <property type="match status" value="1"/>
</dbReference>
<organism evidence="9 10">
    <name type="scientific">Sedimenticola selenatireducens</name>
    <dbReference type="NCBI Taxonomy" id="191960"/>
    <lineage>
        <taxon>Bacteria</taxon>
        <taxon>Pseudomonadati</taxon>
        <taxon>Pseudomonadota</taxon>
        <taxon>Gammaproteobacteria</taxon>
        <taxon>Chromatiales</taxon>
        <taxon>Sedimenticolaceae</taxon>
        <taxon>Sedimenticola</taxon>
    </lineage>
</organism>
<feature type="domain" description="Glycine transporter" evidence="8">
    <location>
        <begin position="98"/>
        <end position="171"/>
    </location>
</feature>
<evidence type="ECO:0000313" key="10">
    <source>
        <dbReference type="Proteomes" id="UP000235015"/>
    </source>
</evidence>
<evidence type="ECO:0000256" key="3">
    <source>
        <dbReference type="ARBA" id="ARBA00022475"/>
    </source>
</evidence>
<dbReference type="RefSeq" id="WP_273439142.1">
    <property type="nucleotide sequence ID" value="NZ_PKUN01000010.1"/>
</dbReference>
<dbReference type="PANTHER" id="PTHR30506">
    <property type="entry name" value="INNER MEMBRANE PROTEIN"/>
    <property type="match status" value="1"/>
</dbReference>
<comment type="similarity">
    <text evidence="2">Belongs to the UPF0126 family.</text>
</comment>
<feature type="transmembrane region" description="Helical" evidence="7">
    <location>
        <begin position="155"/>
        <end position="173"/>
    </location>
</feature>
<gene>
    <name evidence="9" type="ORF">C0630_09805</name>
</gene>
<evidence type="ECO:0000256" key="7">
    <source>
        <dbReference type="SAM" id="Phobius"/>
    </source>
</evidence>
<dbReference type="Pfam" id="PF03458">
    <property type="entry name" value="Gly_transporter"/>
    <property type="match status" value="2"/>
</dbReference>
<feature type="transmembrane region" description="Helical" evidence="7">
    <location>
        <begin position="71"/>
        <end position="89"/>
    </location>
</feature>
<sequence>MTGLDLGSIINWIGLFGIAVFAVSGSLEAARKEMDIIGFLLIGSVTGLGGGTLRDLLLGATPVYWVQRPEMVMICLVAAVATYFLAPYLTSRYRALIWMDAIGLSTFCITGTAIALAQGASPLIAVCMWVMSATFGGIIRDVLCSESLILSSRELYVTTAVAGATTYLLLQMVHVGETLSTIGAFIVGFGLRAAAIVFGLKLPQYRRPDG</sequence>